<dbReference type="GO" id="GO:0031262">
    <property type="term" value="C:Ndc80 complex"/>
    <property type="evidence" value="ECO:0007669"/>
    <property type="project" value="TreeGrafter"/>
</dbReference>
<dbReference type="PANTHER" id="PTHR22142:SF2">
    <property type="entry name" value="KINETOCHORE PROTEIN SPC24"/>
    <property type="match status" value="1"/>
</dbReference>
<evidence type="ECO:0000256" key="1">
    <source>
        <dbReference type="ARBA" id="ARBA00007804"/>
    </source>
</evidence>
<evidence type="ECO:0000313" key="13">
    <source>
        <dbReference type="Proteomes" id="UP001215151"/>
    </source>
</evidence>
<evidence type="ECO:0000313" key="12">
    <source>
        <dbReference type="EMBL" id="KAJ8481236.1"/>
    </source>
</evidence>
<evidence type="ECO:0000256" key="3">
    <source>
        <dbReference type="ARBA" id="ARBA00022618"/>
    </source>
</evidence>
<dbReference type="GO" id="GO:0008017">
    <property type="term" value="F:microtubule binding"/>
    <property type="evidence" value="ECO:0007669"/>
    <property type="project" value="TreeGrafter"/>
</dbReference>
<reference evidence="12" key="1">
    <citation type="submission" date="2022-11" db="EMBL/GenBank/DDBJ databases">
        <title>Genome Sequence of Cubamyces cubensis.</title>
        <authorList>
            <person name="Buettner E."/>
        </authorList>
    </citation>
    <scope>NUCLEOTIDE SEQUENCE</scope>
    <source>
        <strain evidence="12">MPL-01</strain>
    </source>
</reference>
<accession>A0AAD7TV38</accession>
<feature type="coiled-coil region" evidence="11">
    <location>
        <begin position="285"/>
        <end position="312"/>
    </location>
</feature>
<evidence type="ECO:0000256" key="4">
    <source>
        <dbReference type="ARBA" id="ARBA00022776"/>
    </source>
</evidence>
<keyword evidence="9 10" id="KW-0137">Centromere</keyword>
<keyword evidence="4 10" id="KW-0498">Mitosis</keyword>
<comment type="similarity">
    <text evidence="1 10">Belongs to the SPC24 family.</text>
</comment>
<evidence type="ECO:0000256" key="6">
    <source>
        <dbReference type="ARBA" id="ARBA00023054"/>
    </source>
</evidence>
<keyword evidence="2 10" id="KW-0158">Chromosome</keyword>
<protein>
    <recommendedName>
        <fullName evidence="10">Kinetochore protein Spc24</fullName>
    </recommendedName>
</protein>
<comment type="caution">
    <text evidence="12">The sequence shown here is derived from an EMBL/GenBank/DDBJ whole genome shotgun (WGS) entry which is preliminary data.</text>
</comment>
<dbReference type="InterPro" id="IPR013252">
    <property type="entry name" value="Ndc80_Spc24"/>
</dbReference>
<keyword evidence="8 10" id="KW-0131">Cell cycle</keyword>
<keyword evidence="6 11" id="KW-0175">Coiled coil</keyword>
<sequence>MDKAQKKVDQIKYASPGQRTIGFVLHAEPIIVSDGDHKSTHDWALIELYEKQERLGLVQGKQGGNLSSSDSRKIMFPRPEDQASYKYPRDGLLQASGVVKDSEIRSPQQLDANGHKYLRVVKNGLATGTTVGRVNGLDSFTRIYTSERGAFSASGDSGTIVGMLIGGGGATDETDISCGNPVLLGTVTMSINIKDTVKAIREMVSIIDPEDDYLTIAAAEEQMARTHDVRQKDLHDAHAKVKQLARALEAARVSATRPSTIPSADEHAAHMNDLDATRLSLAKAINDAESALAGKEAELARLKEETRSLESSDPAAEHELDATALRLAMYKGLGFEPIVDKEGRIAKVLVRANSGDVHCVTFDRHRSDAEYTQLLWKLASS</sequence>
<gene>
    <name evidence="12" type="ORF">ONZ51_g6150</name>
</gene>
<dbReference type="PANTHER" id="PTHR22142">
    <property type="match status" value="1"/>
</dbReference>
<evidence type="ECO:0000256" key="10">
    <source>
        <dbReference type="RuleBase" id="RU368011"/>
    </source>
</evidence>
<keyword evidence="7 10" id="KW-0539">Nucleus</keyword>
<organism evidence="12 13">
    <name type="scientific">Trametes cubensis</name>
    <dbReference type="NCBI Taxonomy" id="1111947"/>
    <lineage>
        <taxon>Eukaryota</taxon>
        <taxon>Fungi</taxon>
        <taxon>Dikarya</taxon>
        <taxon>Basidiomycota</taxon>
        <taxon>Agaricomycotina</taxon>
        <taxon>Agaricomycetes</taxon>
        <taxon>Polyporales</taxon>
        <taxon>Polyporaceae</taxon>
        <taxon>Trametes</taxon>
    </lineage>
</organism>
<dbReference type="GO" id="GO:0007059">
    <property type="term" value="P:chromosome segregation"/>
    <property type="evidence" value="ECO:0007669"/>
    <property type="project" value="TreeGrafter"/>
</dbReference>
<dbReference type="GO" id="GO:0051301">
    <property type="term" value="P:cell division"/>
    <property type="evidence" value="ECO:0007669"/>
    <property type="project" value="UniProtKB-UniRule"/>
</dbReference>
<comment type="subunit">
    <text evidence="10">Component of the NDC80 complex.</text>
</comment>
<evidence type="ECO:0000256" key="8">
    <source>
        <dbReference type="ARBA" id="ARBA00023306"/>
    </source>
</evidence>
<dbReference type="GO" id="GO:0005634">
    <property type="term" value="C:nucleus"/>
    <property type="evidence" value="ECO:0007669"/>
    <property type="project" value="UniProtKB-SubCell"/>
</dbReference>
<dbReference type="EMBL" id="JAPEVG010000142">
    <property type="protein sequence ID" value="KAJ8481236.1"/>
    <property type="molecule type" value="Genomic_DNA"/>
</dbReference>
<keyword evidence="3 10" id="KW-0132">Cell division</keyword>
<dbReference type="CDD" id="cd11565">
    <property type="entry name" value="RWD_Spc24"/>
    <property type="match status" value="1"/>
</dbReference>
<dbReference type="AlphaFoldDB" id="A0AAD7TV38"/>
<evidence type="ECO:0000256" key="5">
    <source>
        <dbReference type="ARBA" id="ARBA00022838"/>
    </source>
</evidence>
<evidence type="ECO:0000256" key="9">
    <source>
        <dbReference type="ARBA" id="ARBA00023328"/>
    </source>
</evidence>
<comment type="function">
    <text evidence="10">Acts as a component of the essential kinetochore-associated NDC80 complex, which is required for chromosome segregation and spindle checkpoint activity.</text>
</comment>
<proteinExistence type="inferred from homology"/>
<name>A0AAD7TV38_9APHY</name>
<keyword evidence="5 10" id="KW-0995">Kinetochore</keyword>
<evidence type="ECO:0000256" key="7">
    <source>
        <dbReference type="ARBA" id="ARBA00023242"/>
    </source>
</evidence>
<dbReference type="Proteomes" id="UP001215151">
    <property type="component" value="Unassembled WGS sequence"/>
</dbReference>
<comment type="subcellular location">
    <subcellularLocation>
        <location evidence="10">Nucleus</location>
    </subcellularLocation>
    <subcellularLocation>
        <location evidence="10">Chromosome</location>
        <location evidence="10">Centromere</location>
        <location evidence="10">Kinetochore</location>
    </subcellularLocation>
</comment>
<evidence type="ECO:0000256" key="11">
    <source>
        <dbReference type="SAM" id="Coils"/>
    </source>
</evidence>
<keyword evidence="13" id="KW-1185">Reference proteome</keyword>
<evidence type="ECO:0000256" key="2">
    <source>
        <dbReference type="ARBA" id="ARBA00022454"/>
    </source>
</evidence>
<dbReference type="Pfam" id="PF08286">
    <property type="entry name" value="Spc24"/>
    <property type="match status" value="1"/>
</dbReference>